<dbReference type="PANTHER" id="PTHR30349:SF81">
    <property type="entry name" value="TYROSINE RECOMBINASE XERC"/>
    <property type="match status" value="1"/>
</dbReference>
<evidence type="ECO:0000256" key="10">
    <source>
        <dbReference type="ARBA" id="ARBA00023306"/>
    </source>
</evidence>
<keyword evidence="7 11" id="KW-0229">DNA integration</keyword>
<dbReference type="PANTHER" id="PTHR30349">
    <property type="entry name" value="PHAGE INTEGRASE-RELATED"/>
    <property type="match status" value="1"/>
</dbReference>
<evidence type="ECO:0000256" key="6">
    <source>
        <dbReference type="ARBA" id="ARBA00022829"/>
    </source>
</evidence>
<evidence type="ECO:0000256" key="7">
    <source>
        <dbReference type="ARBA" id="ARBA00022908"/>
    </source>
</evidence>
<evidence type="ECO:0000256" key="8">
    <source>
        <dbReference type="ARBA" id="ARBA00023125"/>
    </source>
</evidence>
<dbReference type="PROSITE" id="PS51900">
    <property type="entry name" value="CB"/>
    <property type="match status" value="1"/>
</dbReference>
<feature type="active site" description="O-(3'-phospho-DNA)-tyrosine intermediate" evidence="11">
    <location>
        <position position="275"/>
    </location>
</feature>
<dbReference type="InterPro" id="IPR004107">
    <property type="entry name" value="Integrase_SAM-like_N"/>
</dbReference>
<dbReference type="Proteomes" id="UP000809621">
    <property type="component" value="Unassembled WGS sequence"/>
</dbReference>
<dbReference type="Gene3D" id="1.10.150.130">
    <property type="match status" value="1"/>
</dbReference>
<dbReference type="Pfam" id="PF00589">
    <property type="entry name" value="Phage_integrase"/>
    <property type="match status" value="1"/>
</dbReference>
<name>A0ABS2HNE2_9VIBR</name>
<feature type="domain" description="Core-binding (CB)" evidence="13">
    <location>
        <begin position="1"/>
        <end position="87"/>
    </location>
</feature>
<dbReference type="SUPFAM" id="SSF56349">
    <property type="entry name" value="DNA breaking-rejoining enzymes"/>
    <property type="match status" value="1"/>
</dbReference>
<reference evidence="14 15" key="1">
    <citation type="submission" date="2021-02" db="EMBL/GenBank/DDBJ databases">
        <authorList>
            <person name="Park J.-S."/>
        </authorList>
    </citation>
    <scope>NUCLEOTIDE SEQUENCE [LARGE SCALE GENOMIC DNA]</scope>
    <source>
        <strain evidence="14 15">188UL20-2</strain>
    </source>
</reference>
<dbReference type="NCBIfam" id="TIGR02224">
    <property type="entry name" value="recomb_XerC"/>
    <property type="match status" value="1"/>
</dbReference>
<feature type="active site" evidence="11">
    <location>
        <position position="266"/>
    </location>
</feature>
<evidence type="ECO:0000256" key="9">
    <source>
        <dbReference type="ARBA" id="ARBA00023172"/>
    </source>
</evidence>
<evidence type="ECO:0000256" key="2">
    <source>
        <dbReference type="ARBA" id="ARBA00006657"/>
    </source>
</evidence>
<evidence type="ECO:0000313" key="15">
    <source>
        <dbReference type="Proteomes" id="UP000809621"/>
    </source>
</evidence>
<evidence type="ECO:0000259" key="13">
    <source>
        <dbReference type="PROSITE" id="PS51900"/>
    </source>
</evidence>
<evidence type="ECO:0000256" key="4">
    <source>
        <dbReference type="ARBA" id="ARBA00022490"/>
    </source>
</evidence>
<comment type="subcellular location">
    <subcellularLocation>
        <location evidence="1 11">Cytoplasm</location>
    </subcellularLocation>
</comment>
<dbReference type="EMBL" id="JAFEUM010000006">
    <property type="protein sequence ID" value="MBM7037574.1"/>
    <property type="molecule type" value="Genomic_DNA"/>
</dbReference>
<keyword evidence="9 11" id="KW-0233">DNA recombination</keyword>
<keyword evidence="5 11" id="KW-0132">Cell division</keyword>
<feature type="active site" evidence="11">
    <location>
        <position position="171"/>
    </location>
</feature>
<dbReference type="InterPro" id="IPR023009">
    <property type="entry name" value="Tyrosine_recombinase_XerC/XerD"/>
</dbReference>
<dbReference type="InterPro" id="IPR011010">
    <property type="entry name" value="DNA_brk_join_enz"/>
</dbReference>
<keyword evidence="4 11" id="KW-0963">Cytoplasm</keyword>
<dbReference type="InterPro" id="IPR013762">
    <property type="entry name" value="Integrase-like_cat_sf"/>
</dbReference>
<keyword evidence="8 11" id="KW-0238">DNA-binding</keyword>
<accession>A0ABS2HNE2</accession>
<dbReference type="CDD" id="cd00798">
    <property type="entry name" value="INT_XerDC_C"/>
    <property type="match status" value="1"/>
</dbReference>
<feature type="domain" description="Tyr recombinase" evidence="12">
    <location>
        <begin position="108"/>
        <end position="288"/>
    </location>
</feature>
<sequence>MMSHQWVTSFLEYLINEKGYSPLTQANYKTQLNAIAALSGELGLTSWEQLDVNWIKQLVAKSARNGLSSRSIALRLSALRSFFNYLMLTDQVTVNPAQAVNAPKQPKPLPKNLDVDEVSQLLEVSDSDPLSIRDRAMMELLYGTGMRLSELVGLTVIQVTDGRDEIRLLGKGNKERMVPFSGEAKRWVDKWLSVRPQLLKAPHNALFLSKLGRQISTRQVQVRLKEWGLKQGVTSHITPHKLRHSFATHVLESSQNLRAVQELLGHENLSTTQVYTSLDFQHLASVYDSAHPRAKRKKTDQ</sequence>
<proteinExistence type="inferred from homology"/>
<keyword evidence="10 11" id="KW-0131">Cell cycle</keyword>
<dbReference type="Pfam" id="PF02899">
    <property type="entry name" value="Phage_int_SAM_1"/>
    <property type="match status" value="1"/>
</dbReference>
<evidence type="ECO:0000256" key="11">
    <source>
        <dbReference type="HAMAP-Rule" id="MF_01808"/>
    </source>
</evidence>
<evidence type="ECO:0000256" key="5">
    <source>
        <dbReference type="ARBA" id="ARBA00022618"/>
    </source>
</evidence>
<dbReference type="RefSeq" id="WP_205159307.1">
    <property type="nucleotide sequence ID" value="NZ_JAFEUM010000006.1"/>
</dbReference>
<dbReference type="InterPro" id="IPR044068">
    <property type="entry name" value="CB"/>
</dbReference>
<dbReference type="InterPro" id="IPR050090">
    <property type="entry name" value="Tyrosine_recombinase_XerCD"/>
</dbReference>
<feature type="active site" evidence="11">
    <location>
        <position position="240"/>
    </location>
</feature>
<dbReference type="InterPro" id="IPR011931">
    <property type="entry name" value="Recomb_XerC"/>
</dbReference>
<keyword evidence="6 11" id="KW-0159">Chromosome partition</keyword>
<evidence type="ECO:0000256" key="3">
    <source>
        <dbReference type="ARBA" id="ARBA00015804"/>
    </source>
</evidence>
<gene>
    <name evidence="11 14" type="primary">xerC</name>
    <name evidence="14" type="ORF">JQC93_14280</name>
</gene>
<comment type="caution">
    <text evidence="14">The sequence shown here is derived from an EMBL/GenBank/DDBJ whole genome shotgun (WGS) entry which is preliminary data.</text>
</comment>
<organism evidence="14 15">
    <name type="scientific">Vibrio ulleungensis</name>
    <dbReference type="NCBI Taxonomy" id="2807619"/>
    <lineage>
        <taxon>Bacteria</taxon>
        <taxon>Pseudomonadati</taxon>
        <taxon>Pseudomonadota</taxon>
        <taxon>Gammaproteobacteria</taxon>
        <taxon>Vibrionales</taxon>
        <taxon>Vibrionaceae</taxon>
        <taxon>Vibrio</taxon>
    </lineage>
</organism>
<feature type="active site" evidence="11">
    <location>
        <position position="243"/>
    </location>
</feature>
<evidence type="ECO:0000259" key="12">
    <source>
        <dbReference type="PROSITE" id="PS51898"/>
    </source>
</evidence>
<dbReference type="InterPro" id="IPR002104">
    <property type="entry name" value="Integrase_catalytic"/>
</dbReference>
<evidence type="ECO:0000313" key="14">
    <source>
        <dbReference type="EMBL" id="MBM7037574.1"/>
    </source>
</evidence>
<keyword evidence="15" id="KW-1185">Reference proteome</keyword>
<comment type="function">
    <text evidence="11">Site-specific tyrosine recombinase, which acts by catalyzing the cutting and rejoining of the recombining DNA molecules. The XerC-XerD complex is essential to convert dimers of the bacterial chromosome into monomers to permit their segregation at cell division. It also contributes to the segregational stability of plasmids.</text>
</comment>
<dbReference type="PROSITE" id="PS51898">
    <property type="entry name" value="TYR_RECOMBINASE"/>
    <property type="match status" value="1"/>
</dbReference>
<evidence type="ECO:0000256" key="1">
    <source>
        <dbReference type="ARBA" id="ARBA00004496"/>
    </source>
</evidence>
<dbReference type="Gene3D" id="1.10.443.10">
    <property type="entry name" value="Intergrase catalytic core"/>
    <property type="match status" value="1"/>
</dbReference>
<dbReference type="HAMAP" id="MF_01808">
    <property type="entry name" value="Recomb_XerC_XerD"/>
    <property type="match status" value="1"/>
</dbReference>
<comment type="subunit">
    <text evidence="11">Forms a cyclic heterotetrameric complex composed of two molecules of XerC and two molecules of XerD.</text>
</comment>
<comment type="similarity">
    <text evidence="2 11">Belongs to the 'phage' integrase family. XerC subfamily.</text>
</comment>
<dbReference type="NCBIfam" id="NF001399">
    <property type="entry name" value="PRK00283.1"/>
    <property type="match status" value="1"/>
</dbReference>
<protein>
    <recommendedName>
        <fullName evidence="3 11">Tyrosine recombinase XerC</fullName>
    </recommendedName>
</protein>
<feature type="active site" evidence="11">
    <location>
        <position position="147"/>
    </location>
</feature>
<dbReference type="InterPro" id="IPR010998">
    <property type="entry name" value="Integrase_recombinase_N"/>
</dbReference>